<name>A0A552UF97_9SPHN</name>
<dbReference type="Proteomes" id="UP000317894">
    <property type="component" value="Unassembled WGS sequence"/>
</dbReference>
<dbReference type="AlphaFoldDB" id="A0A552UF97"/>
<dbReference type="RefSeq" id="WP_143554418.1">
    <property type="nucleotide sequence ID" value="NZ_VJWA01000001.1"/>
</dbReference>
<proteinExistence type="predicted"/>
<dbReference type="PANTHER" id="PTHR35175">
    <property type="entry name" value="DUF1289 DOMAIN-CONTAINING PROTEIN"/>
    <property type="match status" value="1"/>
</dbReference>
<evidence type="ECO:0000313" key="2">
    <source>
        <dbReference type="Proteomes" id="UP000317894"/>
    </source>
</evidence>
<dbReference type="OrthoDB" id="9811423at2"/>
<dbReference type="Pfam" id="PF06945">
    <property type="entry name" value="DUF1289"/>
    <property type="match status" value="1"/>
</dbReference>
<dbReference type="InterPro" id="IPR010710">
    <property type="entry name" value="DUF1289"/>
</dbReference>
<gene>
    <name evidence="1" type="ORF">FMM06_01300</name>
</gene>
<comment type="caution">
    <text evidence="1">The sequence shown here is derived from an EMBL/GenBank/DDBJ whole genome shotgun (WGS) entry which is preliminary data.</text>
</comment>
<sequence length="59" mass="6734">MVRSPCINICEIERRSGLCRGCLRTVDEIMAWPTASEATRAALVAELATREIPRRRWFA</sequence>
<protein>
    <submittedName>
        <fullName evidence="1">DUF1289 domain-containing protein</fullName>
    </submittedName>
</protein>
<dbReference type="EMBL" id="VJWA01000001">
    <property type="protein sequence ID" value="TRW16874.1"/>
    <property type="molecule type" value="Genomic_DNA"/>
</dbReference>
<dbReference type="PANTHER" id="PTHR35175:SF2">
    <property type="entry name" value="DUF1289 DOMAIN-CONTAINING PROTEIN"/>
    <property type="match status" value="1"/>
</dbReference>
<accession>A0A552UF97</accession>
<organism evidence="1 2">
    <name type="scientific">Glacieibacterium frigidum</name>
    <dbReference type="NCBI Taxonomy" id="2593303"/>
    <lineage>
        <taxon>Bacteria</taxon>
        <taxon>Pseudomonadati</taxon>
        <taxon>Pseudomonadota</taxon>
        <taxon>Alphaproteobacteria</taxon>
        <taxon>Sphingomonadales</taxon>
        <taxon>Sphingosinicellaceae</taxon>
        <taxon>Glacieibacterium</taxon>
    </lineage>
</organism>
<evidence type="ECO:0000313" key="1">
    <source>
        <dbReference type="EMBL" id="TRW16874.1"/>
    </source>
</evidence>
<keyword evidence="2" id="KW-1185">Reference proteome</keyword>
<reference evidence="1 2" key="1">
    <citation type="submission" date="2019-07" db="EMBL/GenBank/DDBJ databases">
        <title>Novel species isolated from glacier.</title>
        <authorList>
            <person name="Liu Q."/>
            <person name="Xin Y.-H."/>
        </authorList>
    </citation>
    <scope>NUCLEOTIDE SEQUENCE [LARGE SCALE GENOMIC DNA]</scope>
    <source>
        <strain evidence="1 2">LB1R16</strain>
    </source>
</reference>